<dbReference type="AlphaFoldDB" id="A0A383DMH0"/>
<name>A0A383DMH0_9ZZZZ</name>
<evidence type="ECO:0008006" key="2">
    <source>
        <dbReference type="Google" id="ProtNLM"/>
    </source>
</evidence>
<gene>
    <name evidence="1" type="ORF">METZ01_LOCUS498545</name>
</gene>
<reference evidence="1" key="1">
    <citation type="submission" date="2018-05" db="EMBL/GenBank/DDBJ databases">
        <authorList>
            <person name="Lanie J.A."/>
            <person name="Ng W.-L."/>
            <person name="Kazmierczak K.M."/>
            <person name="Andrzejewski T.M."/>
            <person name="Davidsen T.M."/>
            <person name="Wayne K.J."/>
            <person name="Tettelin H."/>
            <person name="Glass J.I."/>
            <person name="Rusch D."/>
            <person name="Podicherti R."/>
            <person name="Tsui H.-C.T."/>
            <person name="Winkler M.E."/>
        </authorList>
    </citation>
    <scope>NUCLEOTIDE SEQUENCE</scope>
</reference>
<dbReference type="Pfam" id="PF06906">
    <property type="entry name" value="DUF1272"/>
    <property type="match status" value="1"/>
</dbReference>
<protein>
    <recommendedName>
        <fullName evidence="2">DUF1272 domain-containing protein</fullName>
    </recommendedName>
</protein>
<proteinExistence type="predicted"/>
<organism evidence="1">
    <name type="scientific">marine metagenome</name>
    <dbReference type="NCBI Taxonomy" id="408172"/>
    <lineage>
        <taxon>unclassified sequences</taxon>
        <taxon>metagenomes</taxon>
        <taxon>ecological metagenomes</taxon>
    </lineage>
</organism>
<sequence length="56" mass="6415">MLEMKEECLVCAVKLLNDSLAYICSFECTYCQSCAEDHNHVCKNCGGELKERPKRQ</sequence>
<accession>A0A383DMH0</accession>
<dbReference type="EMBL" id="UINC01218597">
    <property type="protein sequence ID" value="SVE45691.1"/>
    <property type="molecule type" value="Genomic_DNA"/>
</dbReference>
<dbReference type="InterPro" id="IPR010696">
    <property type="entry name" value="DUF1272"/>
</dbReference>
<evidence type="ECO:0000313" key="1">
    <source>
        <dbReference type="EMBL" id="SVE45691.1"/>
    </source>
</evidence>